<dbReference type="InterPro" id="IPR036046">
    <property type="entry name" value="Acylphosphatase-like_dom_sf"/>
</dbReference>
<dbReference type="Gene3D" id="3.30.70.100">
    <property type="match status" value="1"/>
</dbReference>
<evidence type="ECO:0000259" key="1">
    <source>
        <dbReference type="PROSITE" id="PS50925"/>
    </source>
</evidence>
<dbReference type="InterPro" id="IPR007024">
    <property type="entry name" value="BLUF_domain"/>
</dbReference>
<dbReference type="Pfam" id="PF04940">
    <property type="entry name" value="BLUF"/>
    <property type="match status" value="1"/>
</dbReference>
<dbReference type="EMBL" id="CP029397">
    <property type="protein sequence ID" value="AWL28416.1"/>
    <property type="molecule type" value="Genomic_DNA"/>
</dbReference>
<dbReference type="PROSITE" id="PS50925">
    <property type="entry name" value="BLUF"/>
    <property type="match status" value="1"/>
</dbReference>
<reference evidence="2" key="1">
    <citation type="submission" date="2019-08" db="EMBL/GenBank/DDBJ databases">
        <title>The complete genome of Acinetobacter defluvii strain WCHAD010030.</title>
        <authorList>
            <person name="Hu Y."/>
            <person name="Qin J."/>
            <person name="Feng Y."/>
            <person name="Zong Z."/>
        </authorList>
    </citation>
    <scope>NUCLEOTIDE SEQUENCE</scope>
    <source>
        <strain evidence="2">WCHA30</strain>
    </source>
</reference>
<dbReference type="SUPFAM" id="SSF54975">
    <property type="entry name" value="Acylphosphatase/BLUF domain-like"/>
    <property type="match status" value="1"/>
</dbReference>
<dbReference type="OrthoDB" id="557705at2"/>
<gene>
    <name evidence="2" type="ORF">DJ533_07485</name>
</gene>
<sequence length="140" mass="16597">MMFQLCYVSTSASSENEILMDLRDILGEARDFNVQHDITGVLYFADKYFFQCLEGDEDAIKILYEKLKNDKRHYELRNFQPKTIQTAHFSKWAMKYVNRSGDVHDYFKSLGLDGFQPYELKDEEIDHFLVKLYELNADQV</sequence>
<keyword evidence="3" id="KW-1185">Reference proteome</keyword>
<evidence type="ECO:0000313" key="2">
    <source>
        <dbReference type="EMBL" id="AWL28416.1"/>
    </source>
</evidence>
<dbReference type="GO" id="GO:0071949">
    <property type="term" value="F:FAD binding"/>
    <property type="evidence" value="ECO:0007669"/>
    <property type="project" value="InterPro"/>
</dbReference>
<dbReference type="AlphaFoldDB" id="A0A2S2FBQ7"/>
<evidence type="ECO:0000313" key="3">
    <source>
        <dbReference type="Proteomes" id="UP000245977"/>
    </source>
</evidence>
<dbReference type="GO" id="GO:0009882">
    <property type="term" value="F:blue light photoreceptor activity"/>
    <property type="evidence" value="ECO:0007669"/>
    <property type="project" value="InterPro"/>
</dbReference>
<dbReference type="SMART" id="SM01034">
    <property type="entry name" value="BLUF"/>
    <property type="match status" value="1"/>
</dbReference>
<protein>
    <submittedName>
        <fullName evidence="2">BLUF domain-containing protein</fullName>
    </submittedName>
</protein>
<accession>A0A2S2FBQ7</accession>
<dbReference type="Proteomes" id="UP000245977">
    <property type="component" value="Chromosome"/>
</dbReference>
<proteinExistence type="predicted"/>
<dbReference type="STRING" id="1871111.GCA_001704615_01002"/>
<feature type="domain" description="BLUF" evidence="1">
    <location>
        <begin position="2"/>
        <end position="95"/>
    </location>
</feature>
<name>A0A2S2FBQ7_9GAMM</name>
<organism evidence="2 3">
    <name type="scientific">Acinetobacter defluvii</name>
    <dbReference type="NCBI Taxonomy" id="1871111"/>
    <lineage>
        <taxon>Bacteria</taxon>
        <taxon>Pseudomonadati</taxon>
        <taxon>Pseudomonadota</taxon>
        <taxon>Gammaproteobacteria</taxon>
        <taxon>Moraxellales</taxon>
        <taxon>Moraxellaceae</taxon>
        <taxon>Acinetobacter</taxon>
    </lineage>
</organism>
<dbReference type="KEGG" id="adv:DJ533_07485"/>